<dbReference type="SUPFAM" id="SSF52151">
    <property type="entry name" value="FabD/lysophospholipase-like"/>
    <property type="match status" value="1"/>
</dbReference>
<dbReference type="InterPro" id="IPR049900">
    <property type="entry name" value="PKS_mFAS_DH"/>
</dbReference>
<feature type="domain" description="PKS/mFAS DH" evidence="8">
    <location>
        <begin position="931"/>
        <end position="1201"/>
    </location>
</feature>
<dbReference type="PROSITE" id="PS52004">
    <property type="entry name" value="KS3_2"/>
    <property type="match status" value="1"/>
</dbReference>
<feature type="region of interest" description="Disordered" evidence="5">
    <location>
        <begin position="1406"/>
        <end position="1443"/>
    </location>
</feature>
<dbReference type="InterPro" id="IPR018201">
    <property type="entry name" value="Ketoacyl_synth_AS"/>
</dbReference>
<dbReference type="InterPro" id="IPR020806">
    <property type="entry name" value="PKS_PP-bd"/>
</dbReference>
<dbReference type="InterPro" id="IPR036736">
    <property type="entry name" value="ACP-like_sf"/>
</dbReference>
<feature type="active site" description="Proton acceptor; for dehydratase activity" evidence="4">
    <location>
        <position position="964"/>
    </location>
</feature>
<dbReference type="InterPro" id="IPR057326">
    <property type="entry name" value="KR_dom"/>
</dbReference>
<dbReference type="CDD" id="cd00833">
    <property type="entry name" value="PKS"/>
    <property type="match status" value="1"/>
</dbReference>
<dbReference type="InterPro" id="IPR014030">
    <property type="entry name" value="Ketoacyl_synth_N"/>
</dbReference>
<dbReference type="SUPFAM" id="SSF53901">
    <property type="entry name" value="Thiolase-like"/>
    <property type="match status" value="1"/>
</dbReference>
<dbReference type="InterPro" id="IPR013968">
    <property type="entry name" value="PKS_KR"/>
</dbReference>
<dbReference type="InterPro" id="IPR014031">
    <property type="entry name" value="Ketoacyl_synth_C"/>
</dbReference>
<dbReference type="SMART" id="SM01294">
    <property type="entry name" value="PKS_PP_betabranch"/>
    <property type="match status" value="1"/>
</dbReference>
<dbReference type="EMBL" id="BAAAWD010000028">
    <property type="protein sequence ID" value="GAA3038512.1"/>
    <property type="molecule type" value="Genomic_DNA"/>
</dbReference>
<protein>
    <submittedName>
        <fullName evidence="9">Phthiocerol type I polyketide synthase PpsA</fullName>
    </submittedName>
</protein>
<dbReference type="Pfam" id="PF08659">
    <property type="entry name" value="KR"/>
    <property type="match status" value="1"/>
</dbReference>
<dbReference type="InterPro" id="IPR049552">
    <property type="entry name" value="PKS_DH_N"/>
</dbReference>
<dbReference type="InterPro" id="IPR016036">
    <property type="entry name" value="Malonyl_transacylase_ACP-bd"/>
</dbReference>
<evidence type="ECO:0000259" key="6">
    <source>
        <dbReference type="PROSITE" id="PS50075"/>
    </source>
</evidence>
<dbReference type="RefSeq" id="WP_344906549.1">
    <property type="nucleotide sequence ID" value="NZ_BAAAWD010000028.1"/>
</dbReference>
<name>A0ABP6LBC1_9ACTN</name>
<dbReference type="Pfam" id="PF21089">
    <property type="entry name" value="PKS_DH_N"/>
    <property type="match status" value="1"/>
</dbReference>
<dbReference type="Pfam" id="PF00698">
    <property type="entry name" value="Acyl_transf_1"/>
    <property type="match status" value="1"/>
</dbReference>
<dbReference type="InterPro" id="IPR001227">
    <property type="entry name" value="Ac_transferase_dom_sf"/>
</dbReference>
<evidence type="ECO:0000256" key="5">
    <source>
        <dbReference type="SAM" id="MobiDB-lite"/>
    </source>
</evidence>
<evidence type="ECO:0000256" key="1">
    <source>
        <dbReference type="ARBA" id="ARBA00022450"/>
    </source>
</evidence>
<dbReference type="PROSITE" id="PS50075">
    <property type="entry name" value="CARRIER"/>
    <property type="match status" value="1"/>
</dbReference>
<reference evidence="10" key="1">
    <citation type="journal article" date="2019" name="Int. J. Syst. Evol. Microbiol.">
        <title>The Global Catalogue of Microorganisms (GCM) 10K type strain sequencing project: providing services to taxonomists for standard genome sequencing and annotation.</title>
        <authorList>
            <consortium name="The Broad Institute Genomics Platform"/>
            <consortium name="The Broad Institute Genome Sequencing Center for Infectious Disease"/>
            <person name="Wu L."/>
            <person name="Ma J."/>
        </authorList>
    </citation>
    <scope>NUCLEOTIDE SEQUENCE [LARGE SCALE GENOMIC DNA]</scope>
    <source>
        <strain evidence="10">JCM 3106</strain>
    </source>
</reference>
<dbReference type="InterPro" id="IPR014043">
    <property type="entry name" value="Acyl_transferase_dom"/>
</dbReference>
<dbReference type="InterPro" id="IPR009081">
    <property type="entry name" value="PP-bd_ACP"/>
</dbReference>
<dbReference type="InterPro" id="IPR006162">
    <property type="entry name" value="Ppantetheine_attach_site"/>
</dbReference>
<dbReference type="InterPro" id="IPR032821">
    <property type="entry name" value="PKS_assoc"/>
</dbReference>
<dbReference type="SUPFAM" id="SSF47336">
    <property type="entry name" value="ACP-like"/>
    <property type="match status" value="1"/>
</dbReference>
<dbReference type="Gene3D" id="3.10.129.110">
    <property type="entry name" value="Polyketide synthase dehydratase"/>
    <property type="match status" value="1"/>
</dbReference>
<keyword evidence="10" id="KW-1185">Reference proteome</keyword>
<feature type="region of interest" description="C-terminal hotdog fold" evidence="4">
    <location>
        <begin position="1064"/>
        <end position="1201"/>
    </location>
</feature>
<dbReference type="PROSITE" id="PS52019">
    <property type="entry name" value="PKS_MFAS_DH"/>
    <property type="match status" value="1"/>
</dbReference>
<proteinExistence type="predicted"/>
<feature type="compositionally biased region" description="Low complexity" evidence="5">
    <location>
        <begin position="486"/>
        <end position="505"/>
    </location>
</feature>
<evidence type="ECO:0000256" key="3">
    <source>
        <dbReference type="ARBA" id="ARBA00022679"/>
    </source>
</evidence>
<organism evidence="9 10">
    <name type="scientific">Streptosporangium longisporum</name>
    <dbReference type="NCBI Taxonomy" id="46187"/>
    <lineage>
        <taxon>Bacteria</taxon>
        <taxon>Bacillati</taxon>
        <taxon>Actinomycetota</taxon>
        <taxon>Actinomycetes</taxon>
        <taxon>Streptosporangiales</taxon>
        <taxon>Streptosporangiaceae</taxon>
        <taxon>Streptosporangium</taxon>
    </lineage>
</organism>
<dbReference type="InterPro" id="IPR042104">
    <property type="entry name" value="PKS_dehydratase_sf"/>
</dbReference>
<dbReference type="Gene3D" id="1.10.1200.10">
    <property type="entry name" value="ACP-like"/>
    <property type="match status" value="1"/>
</dbReference>
<dbReference type="Gene3D" id="3.30.70.3290">
    <property type="match status" value="1"/>
</dbReference>
<keyword evidence="2" id="KW-0597">Phosphoprotein</keyword>
<keyword evidence="1" id="KW-0596">Phosphopantetheine</keyword>
<feature type="region of interest" description="Disordered" evidence="5">
    <location>
        <begin position="918"/>
        <end position="937"/>
    </location>
</feature>
<dbReference type="SMART" id="SM00827">
    <property type="entry name" value="PKS_AT"/>
    <property type="match status" value="1"/>
</dbReference>
<accession>A0ABP6LBC1</accession>
<dbReference type="SUPFAM" id="SSF55048">
    <property type="entry name" value="Probable ACP-binding domain of malonyl-CoA ACP transacylase"/>
    <property type="match status" value="1"/>
</dbReference>
<evidence type="ECO:0000256" key="2">
    <source>
        <dbReference type="ARBA" id="ARBA00022553"/>
    </source>
</evidence>
<dbReference type="InterPro" id="IPR020841">
    <property type="entry name" value="PKS_Beta-ketoAc_synthase_dom"/>
</dbReference>
<dbReference type="InterPro" id="IPR016035">
    <property type="entry name" value="Acyl_Trfase/lysoPLipase"/>
</dbReference>
<dbReference type="SMART" id="SM00823">
    <property type="entry name" value="PKS_PP"/>
    <property type="match status" value="1"/>
</dbReference>
<dbReference type="PROSITE" id="PS00606">
    <property type="entry name" value="KS3_1"/>
    <property type="match status" value="1"/>
</dbReference>
<feature type="compositionally biased region" description="Basic and acidic residues" evidence="5">
    <location>
        <begin position="918"/>
        <end position="929"/>
    </location>
</feature>
<feature type="region of interest" description="N-terminal hotdog fold" evidence="4">
    <location>
        <begin position="931"/>
        <end position="1051"/>
    </location>
</feature>
<dbReference type="InterPro" id="IPR016039">
    <property type="entry name" value="Thiolase-like"/>
</dbReference>
<dbReference type="SUPFAM" id="SSF51735">
    <property type="entry name" value="NAD(P)-binding Rossmann-fold domains"/>
    <property type="match status" value="2"/>
</dbReference>
<dbReference type="SMART" id="SM00822">
    <property type="entry name" value="PKS_KR"/>
    <property type="match status" value="1"/>
</dbReference>
<evidence type="ECO:0000313" key="9">
    <source>
        <dbReference type="EMBL" id="GAA3038512.1"/>
    </source>
</evidence>
<evidence type="ECO:0000313" key="10">
    <source>
        <dbReference type="Proteomes" id="UP001499930"/>
    </source>
</evidence>
<feature type="region of interest" description="Disordered" evidence="5">
    <location>
        <begin position="473"/>
        <end position="518"/>
    </location>
</feature>
<feature type="region of interest" description="Disordered" evidence="5">
    <location>
        <begin position="1697"/>
        <end position="1721"/>
    </location>
</feature>
<dbReference type="InterPro" id="IPR020807">
    <property type="entry name" value="PKS_DH"/>
</dbReference>
<evidence type="ECO:0000256" key="4">
    <source>
        <dbReference type="PROSITE-ProRule" id="PRU01363"/>
    </source>
</evidence>
<sequence>MNSPEPPESPEPLAIIGMACRFAGGVDSPEAFWDLLREGRDTAGEVPPDRWEWYASQGHEYAAAVRDVTRRGSFLDDVRGFDAEFFDITPREAALMDPQQRIVLELAWEALEHAGIPPRDLAGTDAGVFMGVGADDYGRRLLEDLPRVEAWTGIGGAYCGVANRVSYTLDLRGPSMAVDTACSSSLVAVHLAAQALRAGECPVALAGGVMVMAAPGLSLVLDAAGATAPDGRSKSFDASADGYGRGEGGGVVVLKRLADARRDGDRVLAVIRGSAVHQDGRTNGIMAPSGRAQAHLMRRAYEAAGVDPATVDYVEAHGTGTRVGDPLEAGALAEVVGRDRPRERPCLIGSVKPNVGHLEAGAGVAGVIKTALALRHGEIPPSLNVTTPNPAVPWETSGLRVVTEPTPWPDTAGPRRAGVSGYGYGGTLAHVVLEEGDAPRRETGRDAGPALYPLSGASRAAVAEYAGRLADLLSREDGPNTTDAKAGTTDAEASTTDAEASTTGAKPGTTGVRPGTADVGHTLARRRTHLPYRAAVVAADRGQLVARLRELAGQGTGPATGTVLPGAGRGLVWVFSGHGSQWTGMGRELLAGDPVFAGVIDRLEPIFAEEMGLSPRAVIADDAPQPVHVVQPMIFAMQVALGAVWRARGVRPDAVIGHSVGEIAAAVTAGVLTLERGARLVCRRSLLLRRVAGRGAMALVNLPPEKAEARIGDRRDLAVAVAASTGSAVVSGDIGTVEELAGRWGAEGLVVRRVDSDVAFHSPHMDPLLTPLAEAAADLPPGPPSVRLYSTALEDPRSAAPRDGAYWAANLRGQVRFARAVTAAVEDGYRLFVEVSPHPVVEHSIGETLDELGVDDAYVTHSLRRGRPEPETLLTNLGLLYCHGADVDWSRAWPDGALTDLPGPAWQRRPHWAEEPAGRAETLGRHDPSSHTLLGGRNRLNGTTPAWAWLTRLDRESRPYPGRHPVRGVEIVPAAVLLNTFLAAASSAGSRADLADVALRVPVSLTDPRDLQVVLQDGVVRLSSRIVDGADDDAGWVTHTTAVVEPRSALPAGPVLDVTADEELPPGHVIDRLASLEVAEMGFPWAVEGLRRGDDGLVFTVRTDTDTDTGTGSGTPPATWAPLLDAVLSAASVTFSGPPVLRMPARIRRVTLADRPPARARVVVRVTGDDTVDVEITDLGGTVTGRLTGLRYGLPDGDARTVTGPRRLVHELVWRPVERIGPAATGDTATTGAAGELAEVILVGPDGALRDRLAARLGGSGVPYRVAAAPEELRESELTGPRAVVVVPPDAAPRGAGEVGDAAARAAWLLARTARRLAGTGSARPARLWCVTEGVREGRDPGALAQSALWGLGRVVGGEHPDLWGGVVDLGRSPRDTDALAEVLRGVRGEDVVAVRDSGLWVPRLRLPDGEPGVPGGPGGPGERGERGGPGAPGGLGGPGGTTAACRPDGTYLVTGGLGALGLEVARWLSDRGARRIVLAGRTALPPRDRWDDPADPGLRARIAAVRALERRGVTVVTVALDVSDARAAAEALSPAALGLPPIRGVVHAAGVVDDRVVRALDEASIRAVLRPKVDGALVLDALFPPGSVDFFVLFSSCGQLLGLPGQGAYAAGNAFLDALAARRRAAGDAATTSFGWTSWRGLGMSTSSEVTDAELAACGTGDITAAEAFDAWELAERYGLGYAAVLRTVPVDGGGRRPPVLAELSPETPGEEPEADAEAPRWAGLKGTELHEVLVEEIRLQVAAETKLAAAELDPRRPLVEMGLESVMTARIRRGLERRFRIPLPATLFWDRPTIDAIASLLAERVDGSAPISERSTR</sequence>
<dbReference type="Pfam" id="PF02801">
    <property type="entry name" value="Ketoacyl-synt_C"/>
    <property type="match status" value="1"/>
</dbReference>
<dbReference type="SMART" id="SM00825">
    <property type="entry name" value="PKS_KS"/>
    <property type="match status" value="1"/>
</dbReference>
<dbReference type="Gene3D" id="3.40.366.10">
    <property type="entry name" value="Malonyl-Coenzyme A Acyl Carrier Protein, domain 2"/>
    <property type="match status" value="1"/>
</dbReference>
<dbReference type="Pfam" id="PF16197">
    <property type="entry name" value="KAsynt_C_assoc"/>
    <property type="match status" value="1"/>
</dbReference>
<dbReference type="InterPro" id="IPR050091">
    <property type="entry name" value="PKS_NRPS_Biosynth_Enz"/>
</dbReference>
<dbReference type="Pfam" id="PF00550">
    <property type="entry name" value="PP-binding"/>
    <property type="match status" value="1"/>
</dbReference>
<dbReference type="SMART" id="SM00826">
    <property type="entry name" value="PKS_DH"/>
    <property type="match status" value="1"/>
</dbReference>
<dbReference type="PANTHER" id="PTHR43775">
    <property type="entry name" value="FATTY ACID SYNTHASE"/>
    <property type="match status" value="1"/>
</dbReference>
<evidence type="ECO:0000259" key="7">
    <source>
        <dbReference type="PROSITE" id="PS52004"/>
    </source>
</evidence>
<comment type="caution">
    <text evidence="9">The sequence shown here is derived from an EMBL/GenBank/DDBJ whole genome shotgun (WGS) entry which is preliminary data.</text>
</comment>
<dbReference type="Gene3D" id="3.40.50.720">
    <property type="entry name" value="NAD(P)-binding Rossmann-like Domain"/>
    <property type="match status" value="1"/>
</dbReference>
<evidence type="ECO:0000259" key="8">
    <source>
        <dbReference type="PROSITE" id="PS52019"/>
    </source>
</evidence>
<feature type="compositionally biased region" description="Gly residues" evidence="5">
    <location>
        <begin position="1413"/>
        <end position="1441"/>
    </location>
</feature>
<dbReference type="PROSITE" id="PS00012">
    <property type="entry name" value="PHOSPHOPANTETHEINE"/>
    <property type="match status" value="1"/>
</dbReference>
<feature type="active site" description="Proton donor; for dehydratase activity" evidence="4">
    <location>
        <position position="1125"/>
    </location>
</feature>
<dbReference type="PANTHER" id="PTHR43775:SF37">
    <property type="entry name" value="SI:DKEY-61P9.11"/>
    <property type="match status" value="1"/>
</dbReference>
<gene>
    <name evidence="9" type="primary">ppsA</name>
    <name evidence="9" type="ORF">GCM10017559_78270</name>
</gene>
<feature type="domain" description="Carrier" evidence="6">
    <location>
        <begin position="1730"/>
        <end position="1807"/>
    </location>
</feature>
<keyword evidence="3" id="KW-0808">Transferase</keyword>
<dbReference type="Pfam" id="PF00109">
    <property type="entry name" value="ketoacyl-synt"/>
    <property type="match status" value="1"/>
</dbReference>
<feature type="domain" description="Ketosynthase family 3 (KS3)" evidence="7">
    <location>
        <begin position="10"/>
        <end position="435"/>
    </location>
</feature>
<dbReference type="Proteomes" id="UP001499930">
    <property type="component" value="Unassembled WGS sequence"/>
</dbReference>
<dbReference type="Gene3D" id="3.40.47.10">
    <property type="match status" value="1"/>
</dbReference>
<dbReference type="InterPro" id="IPR036291">
    <property type="entry name" value="NAD(P)-bd_dom_sf"/>
</dbReference>